<keyword evidence="2" id="KW-1185">Reference proteome</keyword>
<evidence type="ECO:0000313" key="2">
    <source>
        <dbReference type="Proteomes" id="UP001500426"/>
    </source>
</evidence>
<evidence type="ECO:0008006" key="3">
    <source>
        <dbReference type="Google" id="ProtNLM"/>
    </source>
</evidence>
<reference evidence="2" key="1">
    <citation type="journal article" date="2019" name="Int. J. Syst. Evol. Microbiol.">
        <title>The Global Catalogue of Microorganisms (GCM) 10K type strain sequencing project: providing services to taxonomists for standard genome sequencing and annotation.</title>
        <authorList>
            <consortium name="The Broad Institute Genomics Platform"/>
            <consortium name="The Broad Institute Genome Sequencing Center for Infectious Disease"/>
            <person name="Wu L."/>
            <person name="Ma J."/>
        </authorList>
    </citation>
    <scope>NUCLEOTIDE SEQUENCE [LARGE SCALE GENOMIC DNA]</scope>
    <source>
        <strain evidence="2">JCM 17068</strain>
    </source>
</reference>
<name>A0ABP7UYS2_9FLAO</name>
<protein>
    <recommendedName>
        <fullName evidence="3">Lipocalin-like domain-containing protein</fullName>
    </recommendedName>
</protein>
<evidence type="ECO:0000313" key="1">
    <source>
        <dbReference type="EMBL" id="GAA4055830.1"/>
    </source>
</evidence>
<dbReference type="EMBL" id="BAABCS010000020">
    <property type="protein sequence ID" value="GAA4055830.1"/>
    <property type="molecule type" value="Genomic_DNA"/>
</dbReference>
<dbReference type="Proteomes" id="UP001500426">
    <property type="component" value="Unassembled WGS sequence"/>
</dbReference>
<sequence>MKTEIENSSEIINEAINNEVCFDAKGNFVTTNAEDKTIGNGTFNLSEDGKTIFQKSNNEINDIGGNAEIELLNEKTLILKSDYFTMSFEKK</sequence>
<accession>A0ABP7UYS2</accession>
<proteinExistence type="predicted"/>
<comment type="caution">
    <text evidence="1">The sequence shown here is derived from an EMBL/GenBank/DDBJ whole genome shotgun (WGS) entry which is preliminary data.</text>
</comment>
<gene>
    <name evidence="1" type="ORF">GCM10022388_23030</name>
</gene>
<organism evidence="1 2">
    <name type="scientific">Flavobacterium chungnamense</name>
    <dbReference type="NCBI Taxonomy" id="706182"/>
    <lineage>
        <taxon>Bacteria</taxon>
        <taxon>Pseudomonadati</taxon>
        <taxon>Bacteroidota</taxon>
        <taxon>Flavobacteriia</taxon>
        <taxon>Flavobacteriales</taxon>
        <taxon>Flavobacteriaceae</taxon>
        <taxon>Flavobacterium</taxon>
    </lineage>
</organism>